<feature type="region of interest" description="Disordered" evidence="1">
    <location>
        <begin position="1"/>
        <end position="24"/>
    </location>
</feature>
<protein>
    <submittedName>
        <fullName evidence="3">Uncharacterized protein</fullName>
    </submittedName>
</protein>
<evidence type="ECO:0000313" key="2">
    <source>
        <dbReference type="Proteomes" id="UP000887574"/>
    </source>
</evidence>
<dbReference type="Proteomes" id="UP000887574">
    <property type="component" value="Unplaced"/>
</dbReference>
<name>A0A915DRC2_9BILA</name>
<proteinExistence type="predicted"/>
<organism evidence="2 3">
    <name type="scientific">Ditylenchus dipsaci</name>
    <dbReference type="NCBI Taxonomy" id="166011"/>
    <lineage>
        <taxon>Eukaryota</taxon>
        <taxon>Metazoa</taxon>
        <taxon>Ecdysozoa</taxon>
        <taxon>Nematoda</taxon>
        <taxon>Chromadorea</taxon>
        <taxon>Rhabditida</taxon>
        <taxon>Tylenchina</taxon>
        <taxon>Tylenchomorpha</taxon>
        <taxon>Sphaerularioidea</taxon>
        <taxon>Anguinidae</taxon>
        <taxon>Anguininae</taxon>
        <taxon>Ditylenchus</taxon>
    </lineage>
</organism>
<dbReference type="WBParaSite" id="jg22104">
    <property type="protein sequence ID" value="jg22104"/>
    <property type="gene ID" value="jg22104"/>
</dbReference>
<feature type="compositionally biased region" description="Polar residues" evidence="1">
    <location>
        <begin position="15"/>
        <end position="24"/>
    </location>
</feature>
<evidence type="ECO:0000313" key="3">
    <source>
        <dbReference type="WBParaSite" id="jg22104"/>
    </source>
</evidence>
<keyword evidence="2" id="KW-1185">Reference proteome</keyword>
<feature type="compositionally biased region" description="Basic and acidic residues" evidence="1">
    <location>
        <begin position="1"/>
        <end position="12"/>
    </location>
</feature>
<evidence type="ECO:0000256" key="1">
    <source>
        <dbReference type="SAM" id="MobiDB-lite"/>
    </source>
</evidence>
<dbReference type="AlphaFoldDB" id="A0A915DRC2"/>
<sequence length="66" mass="7394">MSTASDQRKKGEAGQTANPSWDFQPVLANQPTLSTVYSPVARRLITFLNRSINRKSINRWMVDADG</sequence>
<accession>A0A915DRC2</accession>
<reference evidence="3" key="1">
    <citation type="submission" date="2022-11" db="UniProtKB">
        <authorList>
            <consortium name="WormBaseParasite"/>
        </authorList>
    </citation>
    <scope>IDENTIFICATION</scope>
</reference>